<dbReference type="Proteomes" id="UP000054097">
    <property type="component" value="Unassembled WGS sequence"/>
</dbReference>
<gene>
    <name evidence="1" type="ORF">M408DRAFT_330118</name>
</gene>
<dbReference type="AlphaFoldDB" id="A0A0C2XDP1"/>
<proteinExistence type="predicted"/>
<keyword evidence="2" id="KW-1185">Reference proteome</keyword>
<organism evidence="1 2">
    <name type="scientific">Serendipita vermifera MAFF 305830</name>
    <dbReference type="NCBI Taxonomy" id="933852"/>
    <lineage>
        <taxon>Eukaryota</taxon>
        <taxon>Fungi</taxon>
        <taxon>Dikarya</taxon>
        <taxon>Basidiomycota</taxon>
        <taxon>Agaricomycotina</taxon>
        <taxon>Agaricomycetes</taxon>
        <taxon>Sebacinales</taxon>
        <taxon>Serendipitaceae</taxon>
        <taxon>Serendipita</taxon>
    </lineage>
</organism>
<dbReference type="HOGENOM" id="CLU_2656014_0_0_1"/>
<reference evidence="1 2" key="1">
    <citation type="submission" date="2014-04" db="EMBL/GenBank/DDBJ databases">
        <authorList>
            <consortium name="DOE Joint Genome Institute"/>
            <person name="Kuo A."/>
            <person name="Zuccaro A."/>
            <person name="Kohler A."/>
            <person name="Nagy L.G."/>
            <person name="Floudas D."/>
            <person name="Copeland A."/>
            <person name="Barry K.W."/>
            <person name="Cichocki N."/>
            <person name="Veneault-Fourrey C."/>
            <person name="LaButti K."/>
            <person name="Lindquist E.A."/>
            <person name="Lipzen A."/>
            <person name="Lundell T."/>
            <person name="Morin E."/>
            <person name="Murat C."/>
            <person name="Sun H."/>
            <person name="Tunlid A."/>
            <person name="Henrissat B."/>
            <person name="Grigoriev I.V."/>
            <person name="Hibbett D.S."/>
            <person name="Martin F."/>
            <person name="Nordberg H.P."/>
            <person name="Cantor M.N."/>
            <person name="Hua S.X."/>
        </authorList>
    </citation>
    <scope>NUCLEOTIDE SEQUENCE [LARGE SCALE GENOMIC DNA]</scope>
    <source>
        <strain evidence="1 2">MAFF 305830</strain>
    </source>
</reference>
<name>A0A0C2XDP1_SERVB</name>
<sequence length="76" mass="8345">MDFHFFVKLGVLDKTLNAINNPLLISTAFIVKSFDERQGIFSDCFADLGISGKFANNITSAAANIGSIILNKLHER</sequence>
<reference evidence="2" key="2">
    <citation type="submission" date="2015-01" db="EMBL/GenBank/DDBJ databases">
        <title>Evolutionary Origins and Diversification of the Mycorrhizal Mutualists.</title>
        <authorList>
            <consortium name="DOE Joint Genome Institute"/>
            <consortium name="Mycorrhizal Genomics Consortium"/>
            <person name="Kohler A."/>
            <person name="Kuo A."/>
            <person name="Nagy L.G."/>
            <person name="Floudas D."/>
            <person name="Copeland A."/>
            <person name="Barry K.W."/>
            <person name="Cichocki N."/>
            <person name="Veneault-Fourrey C."/>
            <person name="LaButti K."/>
            <person name="Lindquist E.A."/>
            <person name="Lipzen A."/>
            <person name="Lundell T."/>
            <person name="Morin E."/>
            <person name="Murat C."/>
            <person name="Riley R."/>
            <person name="Ohm R."/>
            <person name="Sun H."/>
            <person name="Tunlid A."/>
            <person name="Henrissat B."/>
            <person name="Grigoriev I.V."/>
            <person name="Hibbett D.S."/>
            <person name="Martin F."/>
        </authorList>
    </citation>
    <scope>NUCLEOTIDE SEQUENCE [LARGE SCALE GENOMIC DNA]</scope>
    <source>
        <strain evidence="2">MAFF 305830</strain>
    </source>
</reference>
<accession>A0A0C2XDP1</accession>
<dbReference type="EMBL" id="KN824300">
    <property type="protein sequence ID" value="KIM27187.1"/>
    <property type="molecule type" value="Genomic_DNA"/>
</dbReference>
<evidence type="ECO:0000313" key="1">
    <source>
        <dbReference type="EMBL" id="KIM27187.1"/>
    </source>
</evidence>
<protein>
    <submittedName>
        <fullName evidence="1">Uncharacterized protein</fullName>
    </submittedName>
</protein>
<evidence type="ECO:0000313" key="2">
    <source>
        <dbReference type="Proteomes" id="UP000054097"/>
    </source>
</evidence>